<dbReference type="GO" id="GO:0030178">
    <property type="term" value="P:negative regulation of Wnt signaling pathway"/>
    <property type="evidence" value="ECO:0007669"/>
    <property type="project" value="TreeGrafter"/>
</dbReference>
<dbReference type="PANTHER" id="PTHR10063:SF0">
    <property type="entry name" value="TUBERIN"/>
    <property type="match status" value="1"/>
</dbReference>
<feature type="region of interest" description="Disordered" evidence="1">
    <location>
        <begin position="539"/>
        <end position="568"/>
    </location>
</feature>
<sequence>MKSSSRKRNDSFTRHHTMVRKMICDYFKRPTVLKSRTLQLSSLEGIWHDSNDMLNDPDTKVPTLKVLIEMTETQYSQLGLPLKHTFFKAIQQIGCEELSLKWLNVLSEYGKTITGFEKDMDVLVAKWVGETLLAKDHPQTLLVLELAQHLIQSVSCAIKVTVPQPVYRLTYIRHNAAFIGDESLKTIVHAVCVRACKTMDPLISNCLEVLDSVLKYSDLPPSELMSVVATFCVLVCENKFREQAWSLARSLLTSQMGQRTRKALISILNGTGTGQRLHGERRANDEPNEKKMKRMLRGAIFCLANANWGTAQIDTVRCSLASIIEPMRNAVQVDETICYGFGGVIFMSIRSDVLFDIRRLIQKHGRDLQHMTWIKIVELFETVIDLCEQRLEYAQNCENSLHQILLLTEQLYSDGHFAAPPDLLYDLIEKCADRRPDTSVVKLIQYRSMAMSELHAFYTKYRLLYEHELVTQLMIPILQETEHESSSRIQYLMLNILFDVAKTVSLRDDARLFESVMGIVRQLFISSIVQTTAETAIEDEDDAETVVAPSRPPPRVPAAKAGCKLPEK</sequence>
<evidence type="ECO:0000313" key="3">
    <source>
        <dbReference type="EMBL" id="ETN78095.1"/>
    </source>
</evidence>
<dbReference type="GO" id="GO:0046627">
    <property type="term" value="P:negative regulation of insulin receptor signaling pathway"/>
    <property type="evidence" value="ECO:0007669"/>
    <property type="project" value="TreeGrafter"/>
</dbReference>
<evidence type="ECO:0000313" key="4">
    <source>
        <dbReference type="Proteomes" id="UP000053676"/>
    </source>
</evidence>
<dbReference type="STRING" id="51031.W2T7V2"/>
<dbReference type="GO" id="GO:0051898">
    <property type="term" value="P:negative regulation of phosphatidylinositol 3-kinase/protein kinase B signal transduction"/>
    <property type="evidence" value="ECO:0007669"/>
    <property type="project" value="TreeGrafter"/>
</dbReference>
<evidence type="ECO:0000256" key="1">
    <source>
        <dbReference type="SAM" id="MobiDB-lite"/>
    </source>
</evidence>
<evidence type="ECO:0000259" key="2">
    <source>
        <dbReference type="Pfam" id="PF11864"/>
    </source>
</evidence>
<dbReference type="OrthoDB" id="5797019at2759"/>
<name>W2T7V2_NECAM</name>
<feature type="domain" description="Tuberin N-terminal" evidence="2">
    <location>
        <begin position="38"/>
        <end position="449"/>
    </location>
</feature>
<dbReference type="InterPro" id="IPR027107">
    <property type="entry name" value="Tuberin/Ral-act_asu"/>
</dbReference>
<accession>W2T7V2</accession>
<dbReference type="InterPro" id="IPR024584">
    <property type="entry name" value="Tuberin_N"/>
</dbReference>
<dbReference type="GO" id="GO:0005096">
    <property type="term" value="F:GTPase activator activity"/>
    <property type="evidence" value="ECO:0007669"/>
    <property type="project" value="InterPro"/>
</dbReference>
<dbReference type="GO" id="GO:0051726">
    <property type="term" value="P:regulation of cell cycle"/>
    <property type="evidence" value="ECO:0007669"/>
    <property type="project" value="TreeGrafter"/>
</dbReference>
<organism evidence="3 4">
    <name type="scientific">Necator americanus</name>
    <name type="common">Human hookworm</name>
    <dbReference type="NCBI Taxonomy" id="51031"/>
    <lineage>
        <taxon>Eukaryota</taxon>
        <taxon>Metazoa</taxon>
        <taxon>Ecdysozoa</taxon>
        <taxon>Nematoda</taxon>
        <taxon>Chromadorea</taxon>
        <taxon>Rhabditida</taxon>
        <taxon>Rhabditina</taxon>
        <taxon>Rhabditomorpha</taxon>
        <taxon>Strongyloidea</taxon>
        <taxon>Ancylostomatidae</taxon>
        <taxon>Bunostominae</taxon>
        <taxon>Necator</taxon>
    </lineage>
</organism>
<dbReference type="GO" id="GO:0033596">
    <property type="term" value="C:TSC1-TSC2 complex"/>
    <property type="evidence" value="ECO:0007669"/>
    <property type="project" value="TreeGrafter"/>
</dbReference>
<dbReference type="GO" id="GO:0032007">
    <property type="term" value="P:negative regulation of TOR signaling"/>
    <property type="evidence" value="ECO:0007669"/>
    <property type="project" value="TreeGrafter"/>
</dbReference>
<dbReference type="Pfam" id="PF11864">
    <property type="entry name" value="DUF3384"/>
    <property type="match status" value="1"/>
</dbReference>
<dbReference type="PANTHER" id="PTHR10063">
    <property type="entry name" value="TUBERIN"/>
    <property type="match status" value="1"/>
</dbReference>
<dbReference type="Proteomes" id="UP000053676">
    <property type="component" value="Unassembled WGS sequence"/>
</dbReference>
<dbReference type="AlphaFoldDB" id="W2T7V2"/>
<reference evidence="4" key="1">
    <citation type="journal article" date="2014" name="Nat. Genet.">
        <title>Genome of the human hookworm Necator americanus.</title>
        <authorList>
            <person name="Tang Y.T."/>
            <person name="Gao X."/>
            <person name="Rosa B.A."/>
            <person name="Abubucker S."/>
            <person name="Hallsworth-Pepin K."/>
            <person name="Martin J."/>
            <person name="Tyagi R."/>
            <person name="Heizer E."/>
            <person name="Zhang X."/>
            <person name="Bhonagiri-Palsikar V."/>
            <person name="Minx P."/>
            <person name="Warren W.C."/>
            <person name="Wang Q."/>
            <person name="Zhan B."/>
            <person name="Hotez P.J."/>
            <person name="Sternberg P.W."/>
            <person name="Dougall A."/>
            <person name="Gaze S.T."/>
            <person name="Mulvenna J."/>
            <person name="Sotillo J."/>
            <person name="Ranganathan S."/>
            <person name="Rabelo E.M."/>
            <person name="Wilson R.K."/>
            <person name="Felgner P.L."/>
            <person name="Bethony J."/>
            <person name="Hawdon J.M."/>
            <person name="Gasser R.B."/>
            <person name="Loukas A."/>
            <person name="Mitreva M."/>
        </authorList>
    </citation>
    <scope>NUCLEOTIDE SEQUENCE [LARGE SCALE GENOMIC DNA]</scope>
</reference>
<dbReference type="GO" id="GO:0005634">
    <property type="term" value="C:nucleus"/>
    <property type="evidence" value="ECO:0007669"/>
    <property type="project" value="InterPro"/>
</dbReference>
<proteinExistence type="predicted"/>
<keyword evidence="4" id="KW-1185">Reference proteome</keyword>
<protein>
    <recommendedName>
        <fullName evidence="2">Tuberin N-terminal domain-containing protein</fullName>
    </recommendedName>
</protein>
<gene>
    <name evidence="3" type="ORF">NECAME_10602</name>
</gene>
<dbReference type="KEGG" id="nai:NECAME_10602"/>
<dbReference type="EMBL" id="KI660095">
    <property type="protein sequence ID" value="ETN78095.1"/>
    <property type="molecule type" value="Genomic_DNA"/>
</dbReference>